<feature type="transmembrane region" description="Helical" evidence="17">
    <location>
        <begin position="477"/>
        <end position="498"/>
    </location>
</feature>
<keyword evidence="20" id="KW-0560">Oxidoreductase</keyword>
<evidence type="ECO:0000256" key="12">
    <source>
        <dbReference type="ARBA" id="ARBA00023027"/>
    </source>
</evidence>
<evidence type="ECO:0000256" key="17">
    <source>
        <dbReference type="SAM" id="Phobius"/>
    </source>
</evidence>
<keyword evidence="9 16" id="KW-0521">NADP</keyword>
<protein>
    <recommendedName>
        <fullName evidence="15 16">NAD(P) transhydrogenase subunit alpha</fullName>
        <ecNumber evidence="4 16">7.1.1.1</ecNumber>
    </recommendedName>
</protein>
<dbReference type="InterPro" id="IPR036291">
    <property type="entry name" value="NAD(P)-bd_dom_sf"/>
</dbReference>
<dbReference type="InterPro" id="IPR008142">
    <property type="entry name" value="AlaDH/PNT_CS1"/>
</dbReference>
<accession>A0A022PQC9</accession>
<organism evidence="20 21">
    <name type="scientific">Photorhabdus aegyptia</name>
    <dbReference type="NCBI Taxonomy" id="2805098"/>
    <lineage>
        <taxon>Bacteria</taxon>
        <taxon>Pseudomonadati</taxon>
        <taxon>Pseudomonadota</taxon>
        <taxon>Gammaproteobacteria</taxon>
        <taxon>Enterobacterales</taxon>
        <taxon>Morganellaceae</taxon>
        <taxon>Photorhabdus</taxon>
    </lineage>
</organism>
<dbReference type="RefSeq" id="WP_036775646.1">
    <property type="nucleotide sequence ID" value="NZ_CAWLTM010000112.1"/>
</dbReference>
<dbReference type="Pfam" id="PF01262">
    <property type="entry name" value="AlaDh_PNT_C"/>
    <property type="match status" value="1"/>
</dbReference>
<dbReference type="EC" id="7.1.1.1" evidence="4 16"/>
<dbReference type="SMART" id="SM01002">
    <property type="entry name" value="AlaDh_PNT_C"/>
    <property type="match status" value="1"/>
</dbReference>
<keyword evidence="5" id="KW-1003">Cell membrane</keyword>
<evidence type="ECO:0000259" key="19">
    <source>
        <dbReference type="SMART" id="SM01003"/>
    </source>
</evidence>
<comment type="similarity">
    <text evidence="3 16">Belongs to the AlaDH/PNT family.</text>
</comment>
<feature type="domain" description="Alanine dehydrogenase/pyridine nucleotide transhydrogenase NAD(H)-binding" evidence="18">
    <location>
        <begin position="146"/>
        <end position="311"/>
    </location>
</feature>
<dbReference type="FunFam" id="3.40.50.720:FF:000063">
    <property type="entry name" value="NAD(P) transhydrogenase subunit alpha"/>
    <property type="match status" value="1"/>
</dbReference>
<gene>
    <name evidence="20" type="ORF">BA1DRAFT_00352</name>
</gene>
<dbReference type="SUPFAM" id="SSF51735">
    <property type="entry name" value="NAD(P)-binding Rossmann-fold domains"/>
    <property type="match status" value="1"/>
</dbReference>
<dbReference type="GO" id="GO:0006740">
    <property type="term" value="P:NADPH regeneration"/>
    <property type="evidence" value="ECO:0007669"/>
    <property type="project" value="TreeGrafter"/>
</dbReference>
<evidence type="ECO:0000256" key="9">
    <source>
        <dbReference type="ARBA" id="ARBA00022857"/>
    </source>
</evidence>
<dbReference type="NCBIfam" id="NF006942">
    <property type="entry name" value="PRK09424.1"/>
    <property type="match status" value="1"/>
</dbReference>
<dbReference type="PROSITE" id="PS00837">
    <property type="entry name" value="ALADH_PNT_2"/>
    <property type="match status" value="1"/>
</dbReference>
<evidence type="ECO:0000259" key="18">
    <source>
        <dbReference type="SMART" id="SM01002"/>
    </source>
</evidence>
<keyword evidence="10 16" id="KW-1278">Translocase</keyword>
<dbReference type="InterPro" id="IPR007886">
    <property type="entry name" value="AlaDH/PNT_N"/>
</dbReference>
<dbReference type="PIRSF" id="PIRSF000203">
    <property type="entry name" value="NADP_transhydrogenase_alpha"/>
    <property type="match status" value="1"/>
</dbReference>
<evidence type="ECO:0000256" key="5">
    <source>
        <dbReference type="ARBA" id="ARBA00022475"/>
    </source>
</evidence>
<evidence type="ECO:0000256" key="15">
    <source>
        <dbReference type="ARBA" id="ARBA00071831"/>
    </source>
</evidence>
<dbReference type="NCBIfam" id="TIGR00561">
    <property type="entry name" value="pntA"/>
    <property type="match status" value="1"/>
</dbReference>
<feature type="transmembrane region" description="Helical" evidence="17">
    <location>
        <begin position="454"/>
        <end position="471"/>
    </location>
</feature>
<reference evidence="20 21" key="1">
    <citation type="submission" date="2014-03" db="EMBL/GenBank/DDBJ databases">
        <title>Draft Genome of Photorhabdus luminescens BA1, an Egyptian Isolate.</title>
        <authorList>
            <person name="Ghazal S."/>
            <person name="Hurst S.G.IV."/>
            <person name="Morris K."/>
            <person name="Thomas K."/>
            <person name="Tisa L.S."/>
        </authorList>
    </citation>
    <scope>NUCLEOTIDE SEQUENCE [LARGE SCALE GENOMIC DNA]</scope>
    <source>
        <strain evidence="20 21">BA1</strain>
    </source>
</reference>
<comment type="catalytic activity">
    <reaction evidence="14 16">
        <text>NAD(+) + NADPH + H(+)(in) = NADH + NADP(+) + H(+)(out)</text>
        <dbReference type="Rhea" id="RHEA:47992"/>
        <dbReference type="ChEBI" id="CHEBI:15378"/>
        <dbReference type="ChEBI" id="CHEBI:57540"/>
        <dbReference type="ChEBI" id="CHEBI:57783"/>
        <dbReference type="ChEBI" id="CHEBI:57945"/>
        <dbReference type="ChEBI" id="CHEBI:58349"/>
        <dbReference type="EC" id="7.1.1.1"/>
    </reaction>
</comment>
<feature type="transmembrane region" description="Helical" evidence="17">
    <location>
        <begin position="423"/>
        <end position="442"/>
    </location>
</feature>
<dbReference type="InterPro" id="IPR008143">
    <property type="entry name" value="Ala_DH/PNT_CS2"/>
</dbReference>
<dbReference type="SUPFAM" id="SSF52283">
    <property type="entry name" value="Formate/glycerate dehydrogenase catalytic domain-like"/>
    <property type="match status" value="1"/>
</dbReference>
<dbReference type="CDD" id="cd05304">
    <property type="entry name" value="Rubrum_tdh"/>
    <property type="match status" value="1"/>
</dbReference>
<evidence type="ECO:0000256" key="4">
    <source>
        <dbReference type="ARBA" id="ARBA00012943"/>
    </source>
</evidence>
<evidence type="ECO:0000256" key="1">
    <source>
        <dbReference type="ARBA" id="ARBA00003943"/>
    </source>
</evidence>
<evidence type="ECO:0000256" key="11">
    <source>
        <dbReference type="ARBA" id="ARBA00022989"/>
    </source>
</evidence>
<dbReference type="GO" id="GO:0050661">
    <property type="term" value="F:NADP binding"/>
    <property type="evidence" value="ECO:0007669"/>
    <property type="project" value="TreeGrafter"/>
</dbReference>
<dbReference type="Pfam" id="PF12769">
    <property type="entry name" value="PNTB_4TM"/>
    <property type="match status" value="1"/>
</dbReference>
<evidence type="ECO:0000256" key="7">
    <source>
        <dbReference type="ARBA" id="ARBA00022692"/>
    </source>
</evidence>
<evidence type="ECO:0000256" key="3">
    <source>
        <dbReference type="ARBA" id="ARBA00005689"/>
    </source>
</evidence>
<comment type="subcellular location">
    <subcellularLocation>
        <location evidence="2">Cell inner membrane</location>
        <topology evidence="2">Multi-pass membrane protein</topology>
    </subcellularLocation>
</comment>
<feature type="transmembrane region" description="Helical" evidence="17">
    <location>
        <begin position="399"/>
        <end position="417"/>
    </location>
</feature>
<proteinExistence type="inferred from homology"/>
<keyword evidence="7 17" id="KW-0812">Transmembrane</keyword>
<dbReference type="Pfam" id="PF05222">
    <property type="entry name" value="AlaDh_PNT_N"/>
    <property type="match status" value="1"/>
</dbReference>
<dbReference type="GO" id="GO:0008750">
    <property type="term" value="F:proton-translocating NAD(P)+ transhydrogenase activity"/>
    <property type="evidence" value="ECO:0007669"/>
    <property type="project" value="UniProtKB-EC"/>
</dbReference>
<dbReference type="GO" id="GO:0016491">
    <property type="term" value="F:oxidoreductase activity"/>
    <property type="evidence" value="ECO:0007669"/>
    <property type="project" value="UniProtKB-KW"/>
</dbReference>
<dbReference type="GO" id="GO:0005886">
    <property type="term" value="C:plasma membrane"/>
    <property type="evidence" value="ECO:0007669"/>
    <property type="project" value="UniProtKB-SubCell"/>
</dbReference>
<keyword evidence="11 17" id="KW-1133">Transmembrane helix</keyword>
<keyword evidence="8 16" id="KW-0547">Nucleotide-binding</keyword>
<name>A0A022PQC9_9GAMM</name>
<dbReference type="PANTHER" id="PTHR10160:SF19">
    <property type="entry name" value="PROTON-TRANSLOCATING NAD(P)(+) TRANSHYDROGENASE"/>
    <property type="match status" value="1"/>
</dbReference>
<sequence length="509" mass="54675">MRIGVPKERLVNEARVAATPNTVEHLLKLGFNVVVESGAGRLASFEDSAYQQVGAEITDRHNIWRSDIILKVNAPEDDEIALMKEGSTLVSFVWPAQNPELMQKLSDRKVTVLAMDSVPRISRAQSLDALSSMANIAGYRAIVEAAHEFGRFFTGQITAAGKVPPAKVMIIGAGVAGLAAVGAAGSLGAIVRAFDTRPEVKEQIQSMGAEFLELNFEEEAGSGDGYAKVMSEAFIKAEMALFAEQAKEVDIIVTTALIPGKPAPRLITKEMVESMKPGSVIVDLAAQTGGNCELTQADKLVITANGVKIIGYTDLPSRLPTQSSQLYGTNLVNLLKLLCKEKNGEINIDFDDVVIRGVTVIKEGEVTWPAPPIQVSAQPQAKPVSVKAEKPAAKPVSPWLKYGLLALAVILFGWLANVAPKEFLSHFTVFALACVVGYYVVWNVSHALHTPLMSVTNAISGIIVVGALLQIGDGGWVSFFSFIAVLIASINIFGGFTVTQRMLKMFRKD</sequence>
<dbReference type="SMART" id="SM01003">
    <property type="entry name" value="AlaDh_PNT_N"/>
    <property type="match status" value="1"/>
</dbReference>
<feature type="transmembrane region" description="Helical" evidence="17">
    <location>
        <begin position="168"/>
        <end position="191"/>
    </location>
</feature>
<dbReference type="InterPro" id="IPR007698">
    <property type="entry name" value="AlaDH/PNT_NAD(H)-bd"/>
</dbReference>
<evidence type="ECO:0000256" key="16">
    <source>
        <dbReference type="PIRNR" id="PIRNR000203"/>
    </source>
</evidence>
<dbReference type="InterPro" id="IPR026255">
    <property type="entry name" value="NADP_transhyd_a"/>
</dbReference>
<keyword evidence="13 17" id="KW-0472">Membrane</keyword>
<comment type="caution">
    <text evidence="20">The sequence shown here is derived from an EMBL/GenBank/DDBJ whole genome shotgun (WGS) entry which is preliminary data.</text>
</comment>
<evidence type="ECO:0000313" key="21">
    <source>
        <dbReference type="Proteomes" id="UP000023464"/>
    </source>
</evidence>
<keyword evidence="6" id="KW-0997">Cell inner membrane</keyword>
<evidence type="ECO:0000313" key="20">
    <source>
        <dbReference type="EMBL" id="EYU17063.1"/>
    </source>
</evidence>
<dbReference type="EMBL" id="JFGV01000003">
    <property type="protein sequence ID" value="EYU17063.1"/>
    <property type="molecule type" value="Genomic_DNA"/>
</dbReference>
<dbReference type="PROSITE" id="PS00836">
    <property type="entry name" value="ALADH_PNT_1"/>
    <property type="match status" value="1"/>
</dbReference>
<comment type="function">
    <text evidence="1 16">The transhydrogenation between NADH and NADP is coupled to respiration and ATP hydrolysis and functions as a proton pump across the membrane.</text>
</comment>
<dbReference type="AlphaFoldDB" id="A0A022PQC9"/>
<dbReference type="PATRIC" id="fig|1393736.3.peg.360"/>
<dbReference type="Gene3D" id="3.40.50.720">
    <property type="entry name" value="NAD(P)-binding Rossmann-like Domain"/>
    <property type="match status" value="2"/>
</dbReference>
<dbReference type="Proteomes" id="UP000023464">
    <property type="component" value="Unassembled WGS sequence"/>
</dbReference>
<evidence type="ECO:0000256" key="6">
    <source>
        <dbReference type="ARBA" id="ARBA00022519"/>
    </source>
</evidence>
<feature type="domain" description="Alanine dehydrogenase/pyridine nucleotide transhydrogenase N-terminal" evidence="19">
    <location>
        <begin position="4"/>
        <end position="137"/>
    </location>
</feature>
<keyword evidence="21" id="KW-1185">Reference proteome</keyword>
<dbReference type="FunFam" id="3.40.50.720:FF:000028">
    <property type="entry name" value="NAD(P) transhydrogenase subunit alpha"/>
    <property type="match status" value="1"/>
</dbReference>
<evidence type="ECO:0000256" key="8">
    <source>
        <dbReference type="ARBA" id="ARBA00022741"/>
    </source>
</evidence>
<evidence type="ECO:0000256" key="13">
    <source>
        <dbReference type="ARBA" id="ARBA00023136"/>
    </source>
</evidence>
<evidence type="ECO:0000256" key="10">
    <source>
        <dbReference type="ARBA" id="ARBA00022967"/>
    </source>
</evidence>
<dbReference type="PANTHER" id="PTHR10160">
    <property type="entry name" value="NAD(P) TRANSHYDROGENASE"/>
    <property type="match status" value="1"/>
</dbReference>
<dbReference type="InterPro" id="IPR024605">
    <property type="entry name" value="NADP_transhyd_a_C"/>
</dbReference>
<keyword evidence="12 16" id="KW-0520">NAD</keyword>
<evidence type="ECO:0000256" key="14">
    <source>
        <dbReference type="ARBA" id="ARBA00048202"/>
    </source>
</evidence>
<evidence type="ECO:0000256" key="2">
    <source>
        <dbReference type="ARBA" id="ARBA00004429"/>
    </source>
</evidence>